<evidence type="ECO:0000313" key="3">
    <source>
        <dbReference type="Proteomes" id="UP000434639"/>
    </source>
</evidence>
<dbReference type="AlphaFoldDB" id="A0A7X2S6E1"/>
<reference evidence="2 3" key="1">
    <citation type="journal article" date="2017" name="Int. J. Syst. Evol. Microbiol.">
        <title>Bacillus mangrovi sp. nov., isolated from a sediment sample from a mangrove forest.</title>
        <authorList>
            <person name="Gupta V."/>
            <person name="Singh P.K."/>
            <person name="Korpole S."/>
            <person name="Tanuku N.R.S."/>
            <person name="Pinnaka A.K."/>
        </authorList>
    </citation>
    <scope>NUCLEOTIDE SEQUENCE [LARGE SCALE GENOMIC DNA]</scope>
    <source>
        <strain evidence="2 3">KCTC 33872</strain>
    </source>
</reference>
<evidence type="ECO:0000313" key="2">
    <source>
        <dbReference type="EMBL" id="MTH54335.1"/>
    </source>
</evidence>
<dbReference type="RefSeq" id="WP_155112849.1">
    <property type="nucleotide sequence ID" value="NZ_WMIB01000013.1"/>
</dbReference>
<protein>
    <submittedName>
        <fullName evidence="2">Uncharacterized protein</fullName>
    </submittedName>
</protein>
<dbReference type="Proteomes" id="UP000434639">
    <property type="component" value="Unassembled WGS sequence"/>
</dbReference>
<accession>A0A7X2S6E1</accession>
<dbReference type="EMBL" id="WMIB01000013">
    <property type="protein sequence ID" value="MTH54335.1"/>
    <property type="molecule type" value="Genomic_DNA"/>
</dbReference>
<organism evidence="2 3">
    <name type="scientific">Metabacillus mangrovi</name>
    <dbReference type="NCBI Taxonomy" id="1491830"/>
    <lineage>
        <taxon>Bacteria</taxon>
        <taxon>Bacillati</taxon>
        <taxon>Bacillota</taxon>
        <taxon>Bacilli</taxon>
        <taxon>Bacillales</taxon>
        <taxon>Bacillaceae</taxon>
        <taxon>Metabacillus</taxon>
    </lineage>
</organism>
<feature type="transmembrane region" description="Helical" evidence="1">
    <location>
        <begin position="33"/>
        <end position="51"/>
    </location>
</feature>
<sequence length="57" mass="6701">MRITSRICMICSILSVLLYFLAKIMYFSELAHYMNISSILLVFVIILAFFFDDHIGY</sequence>
<keyword evidence="1" id="KW-1133">Transmembrane helix</keyword>
<name>A0A7X2S6E1_9BACI</name>
<keyword evidence="3" id="KW-1185">Reference proteome</keyword>
<comment type="caution">
    <text evidence="2">The sequence shown here is derived from an EMBL/GenBank/DDBJ whole genome shotgun (WGS) entry which is preliminary data.</text>
</comment>
<keyword evidence="1" id="KW-0472">Membrane</keyword>
<gene>
    <name evidence="2" type="ORF">GKZ89_13065</name>
</gene>
<evidence type="ECO:0000256" key="1">
    <source>
        <dbReference type="SAM" id="Phobius"/>
    </source>
</evidence>
<keyword evidence="1" id="KW-0812">Transmembrane</keyword>
<proteinExistence type="predicted"/>
<feature type="transmembrane region" description="Helical" evidence="1">
    <location>
        <begin position="7"/>
        <end position="27"/>
    </location>
</feature>